<dbReference type="SMART" id="SM00813">
    <property type="entry name" value="Alpha-L-AF_C"/>
    <property type="match status" value="1"/>
</dbReference>
<evidence type="ECO:0000256" key="6">
    <source>
        <dbReference type="ARBA" id="ARBA00023277"/>
    </source>
</evidence>
<dbReference type="STRING" id="634436.SAMN05216361_3805"/>
<dbReference type="Pfam" id="PF06964">
    <property type="entry name" value="Alpha-L-AF_C"/>
    <property type="match status" value="1"/>
</dbReference>
<evidence type="ECO:0000256" key="3">
    <source>
        <dbReference type="ARBA" id="ARBA00011165"/>
    </source>
</evidence>
<evidence type="ECO:0000256" key="7">
    <source>
        <dbReference type="ARBA" id="ARBA00023295"/>
    </source>
</evidence>
<dbReference type="RefSeq" id="WP_073324743.1">
    <property type="nucleotide sequence ID" value="NZ_FQWD01000006.1"/>
</dbReference>
<dbReference type="EMBL" id="FQWD01000006">
    <property type="protein sequence ID" value="SHH10911.1"/>
    <property type="molecule type" value="Genomic_DNA"/>
</dbReference>
<evidence type="ECO:0000256" key="4">
    <source>
        <dbReference type="ARBA" id="ARBA00012670"/>
    </source>
</evidence>
<evidence type="ECO:0000256" key="5">
    <source>
        <dbReference type="ARBA" id="ARBA00022801"/>
    </source>
</evidence>
<keyword evidence="5" id="KW-0378">Hydrolase</keyword>
<evidence type="ECO:0000256" key="8">
    <source>
        <dbReference type="SAM" id="SignalP"/>
    </source>
</evidence>
<dbReference type="Gene3D" id="3.20.20.80">
    <property type="entry name" value="Glycosidases"/>
    <property type="match status" value="1"/>
</dbReference>
<feature type="domain" description="Alpha-L-arabinofuranosidase C-terminal" evidence="9">
    <location>
        <begin position="323"/>
        <end position="509"/>
    </location>
</feature>
<dbReference type="SUPFAM" id="SSF51011">
    <property type="entry name" value="Glycosyl hydrolase domain"/>
    <property type="match status" value="1"/>
</dbReference>
<dbReference type="EC" id="3.2.1.55" evidence="4"/>
<dbReference type="GO" id="GO:0046556">
    <property type="term" value="F:alpha-L-arabinofuranosidase activity"/>
    <property type="evidence" value="ECO:0007669"/>
    <property type="project" value="UniProtKB-EC"/>
</dbReference>
<feature type="signal peptide" evidence="8">
    <location>
        <begin position="1"/>
        <end position="21"/>
    </location>
</feature>
<protein>
    <recommendedName>
        <fullName evidence="4">non-reducing end alpha-L-arabinofuranosidase</fullName>
        <ecNumber evidence="4">3.2.1.55</ecNumber>
    </recommendedName>
</protein>
<dbReference type="InterPro" id="IPR013780">
    <property type="entry name" value="Glyco_hydro_b"/>
</dbReference>
<keyword evidence="11" id="KW-1185">Reference proteome</keyword>
<evidence type="ECO:0000256" key="2">
    <source>
        <dbReference type="ARBA" id="ARBA00007186"/>
    </source>
</evidence>
<comment type="catalytic activity">
    <reaction evidence="1">
        <text>Hydrolysis of terminal non-reducing alpha-L-arabinofuranoside residues in alpha-L-arabinosides.</text>
        <dbReference type="EC" id="3.2.1.55"/>
    </reaction>
</comment>
<dbReference type="Pfam" id="PF22848">
    <property type="entry name" value="ASD1_dom"/>
    <property type="match status" value="1"/>
</dbReference>
<keyword evidence="8" id="KW-0732">Signal</keyword>
<dbReference type="Gene3D" id="2.60.40.1180">
    <property type="entry name" value="Golgi alpha-mannosidase II"/>
    <property type="match status" value="1"/>
</dbReference>
<keyword evidence="6" id="KW-0119">Carbohydrate metabolism</keyword>
<dbReference type="OrthoDB" id="9758333at2"/>
<dbReference type="SUPFAM" id="SSF51445">
    <property type="entry name" value="(Trans)glycosidases"/>
    <property type="match status" value="1"/>
</dbReference>
<reference evidence="11" key="1">
    <citation type="submission" date="2016-11" db="EMBL/GenBank/DDBJ databases">
        <authorList>
            <person name="Varghese N."/>
            <person name="Submissions S."/>
        </authorList>
    </citation>
    <scope>NUCLEOTIDE SEQUENCE [LARGE SCALE GENOMIC DNA]</scope>
    <source>
        <strain evidence="11">CGMCC 1.8995</strain>
    </source>
</reference>
<evidence type="ECO:0000313" key="11">
    <source>
        <dbReference type="Proteomes" id="UP000184520"/>
    </source>
</evidence>
<evidence type="ECO:0000259" key="9">
    <source>
        <dbReference type="SMART" id="SM00813"/>
    </source>
</evidence>
<comment type="similarity">
    <text evidence="2">Belongs to the glycosyl hydrolase 51 family.</text>
</comment>
<evidence type="ECO:0000256" key="1">
    <source>
        <dbReference type="ARBA" id="ARBA00001462"/>
    </source>
</evidence>
<keyword evidence="7" id="KW-0326">Glycosidase</keyword>
<dbReference type="AlphaFoldDB" id="A0A1M5QAR8"/>
<organism evidence="10 11">
    <name type="scientific">Marisediminitalea aggregata</name>
    <dbReference type="NCBI Taxonomy" id="634436"/>
    <lineage>
        <taxon>Bacteria</taxon>
        <taxon>Pseudomonadati</taxon>
        <taxon>Pseudomonadota</taxon>
        <taxon>Gammaproteobacteria</taxon>
        <taxon>Alteromonadales</taxon>
        <taxon>Alteromonadaceae</taxon>
        <taxon>Marisediminitalea</taxon>
    </lineage>
</organism>
<dbReference type="GO" id="GO:0000272">
    <property type="term" value="P:polysaccharide catabolic process"/>
    <property type="evidence" value="ECO:0007669"/>
    <property type="project" value="TreeGrafter"/>
</dbReference>
<proteinExistence type="inferred from homology"/>
<evidence type="ECO:0000313" key="10">
    <source>
        <dbReference type="EMBL" id="SHH10911.1"/>
    </source>
</evidence>
<dbReference type="PANTHER" id="PTHR43576:SF2">
    <property type="entry name" value="INTRACELLULAR EXO-ALPHA-L-ARABINOFURANOSIDASE 2"/>
    <property type="match status" value="1"/>
</dbReference>
<dbReference type="PANTHER" id="PTHR43576">
    <property type="entry name" value="ALPHA-L-ARABINOFURANOSIDASE C-RELATED"/>
    <property type="match status" value="1"/>
</dbReference>
<gene>
    <name evidence="10" type="ORF">SAMN05216361_3805</name>
</gene>
<name>A0A1M5QAR8_9ALTE</name>
<sequence>MFKIKPLLFYCFAMATPAVFAKSASVGIDIHSEQPGPVLNKNIYGQFMEHLGRGIYEGVWVGEDSNIPNQDGFRLDVLKALKDLKVPLLRWPGGCFADEYHWRDGIGPREERPRTVNSNWGGVIEDNAFGTHEFFAFAELLGAETYVNGNLGTGSPREMVEWLHYMTSEADTTLVRERKKNGRDKPFKVDYFAVGNESWGCGGNMTPDYYADLYKHYSAFLKAPEDNLPKFIASGGTNDQTDWTQTLAEKIKPSWSLRMNAISHHYYTIPTNNWETKGSATDFPKEEWFSALQQTLLIEDYIVENTAILDEHDPEKKIGFYIDEWGTWYDVDKGTNPGFLYQQNSLRDAIIAGLNIHIFNRHAERVQMTNIAQMVNVLQAMILTDKEKMVLTPTYYAFQMHIPFQDATYLPISLSATPVYKQGDASIPAISASAAKALDGNTYISIVNTQLEGAIEVTLEQVKQARGKVLSSDIMDEHNTFEQPDNIQPSDYSANVKNGKAVILVPAKSLMVLNLGQL</sequence>
<feature type="chain" id="PRO_5012793487" description="non-reducing end alpha-L-arabinofuranosidase" evidence="8">
    <location>
        <begin position="22"/>
        <end position="518"/>
    </location>
</feature>
<dbReference type="GO" id="GO:0046373">
    <property type="term" value="P:L-arabinose metabolic process"/>
    <property type="evidence" value="ECO:0007669"/>
    <property type="project" value="InterPro"/>
</dbReference>
<comment type="subunit">
    <text evidence="3">Homohexamer; trimer of dimers.</text>
</comment>
<dbReference type="Proteomes" id="UP000184520">
    <property type="component" value="Unassembled WGS sequence"/>
</dbReference>
<dbReference type="InterPro" id="IPR010720">
    <property type="entry name" value="Alpha-L-AF_C"/>
</dbReference>
<dbReference type="InterPro" id="IPR055235">
    <property type="entry name" value="ASD1_cat"/>
</dbReference>
<accession>A0A1M5QAR8</accession>
<dbReference type="InterPro" id="IPR017853">
    <property type="entry name" value="GH"/>
</dbReference>